<organism>
    <name type="scientific">Branchiostoma floridae</name>
    <name type="common">Florida lancelet</name>
    <name type="synonym">Amphioxus</name>
    <dbReference type="NCBI Taxonomy" id="7739"/>
    <lineage>
        <taxon>Eukaryota</taxon>
        <taxon>Metazoa</taxon>
        <taxon>Chordata</taxon>
        <taxon>Cephalochordata</taxon>
        <taxon>Leptocardii</taxon>
        <taxon>Amphioxiformes</taxon>
        <taxon>Branchiostomatidae</taxon>
        <taxon>Branchiostoma</taxon>
    </lineage>
</organism>
<evidence type="ECO:0000256" key="1">
    <source>
        <dbReference type="SAM" id="SignalP"/>
    </source>
</evidence>
<keyword evidence="1" id="KW-0732">Signal</keyword>
<sequence length="158" mass="17995">MCLRYLVPICLFSVTFDVIKPLFAYSPSNVVAEKNNDTCDKCAETITLTHCKVQSMVVVWSNHSTAALQRVRVAFHDALKIMTSQPRSTSNSWLFALMRLDTFDARRRKLTHSFATRLLASENDIVRVLSCSDAVSTSTFWSNYCNVVHRPRARRDAM</sequence>
<protein>
    <recommendedName>
        <fullName evidence="3">Secreted protein</fullName>
    </recommendedName>
</protein>
<dbReference type="InParanoid" id="C3Y8C5"/>
<feature type="signal peptide" evidence="1">
    <location>
        <begin position="1"/>
        <end position="24"/>
    </location>
</feature>
<dbReference type="EMBL" id="GG666491">
    <property type="protein sequence ID" value="EEN63362.1"/>
    <property type="molecule type" value="Genomic_DNA"/>
</dbReference>
<name>C3Y8C5_BRAFL</name>
<gene>
    <name evidence="2" type="ORF">BRAFLDRAFT_69758</name>
</gene>
<evidence type="ECO:0000313" key="2">
    <source>
        <dbReference type="EMBL" id="EEN63362.1"/>
    </source>
</evidence>
<proteinExistence type="predicted"/>
<reference evidence="2" key="1">
    <citation type="journal article" date="2008" name="Nature">
        <title>The amphioxus genome and the evolution of the chordate karyotype.</title>
        <authorList>
            <consortium name="US DOE Joint Genome Institute (JGI-PGF)"/>
            <person name="Putnam N.H."/>
            <person name="Butts T."/>
            <person name="Ferrier D.E.K."/>
            <person name="Furlong R.F."/>
            <person name="Hellsten U."/>
            <person name="Kawashima T."/>
            <person name="Robinson-Rechavi M."/>
            <person name="Shoguchi E."/>
            <person name="Terry A."/>
            <person name="Yu J.-K."/>
            <person name="Benito-Gutierrez E.L."/>
            <person name="Dubchak I."/>
            <person name="Garcia-Fernandez J."/>
            <person name="Gibson-Brown J.J."/>
            <person name="Grigoriev I.V."/>
            <person name="Horton A.C."/>
            <person name="de Jong P.J."/>
            <person name="Jurka J."/>
            <person name="Kapitonov V.V."/>
            <person name="Kohara Y."/>
            <person name="Kuroki Y."/>
            <person name="Lindquist E."/>
            <person name="Lucas S."/>
            <person name="Osoegawa K."/>
            <person name="Pennacchio L.A."/>
            <person name="Salamov A.A."/>
            <person name="Satou Y."/>
            <person name="Sauka-Spengler T."/>
            <person name="Schmutz J."/>
            <person name="Shin-I T."/>
            <person name="Toyoda A."/>
            <person name="Bronner-Fraser M."/>
            <person name="Fujiyama A."/>
            <person name="Holland L.Z."/>
            <person name="Holland P.W.H."/>
            <person name="Satoh N."/>
            <person name="Rokhsar D.S."/>
        </authorList>
    </citation>
    <scope>NUCLEOTIDE SEQUENCE [LARGE SCALE GENOMIC DNA]</scope>
    <source>
        <strain evidence="2">S238N-H82</strain>
        <tissue evidence="2">Testes</tissue>
    </source>
</reference>
<feature type="chain" id="PRO_5002935309" description="Secreted protein" evidence="1">
    <location>
        <begin position="25"/>
        <end position="158"/>
    </location>
</feature>
<dbReference type="AlphaFoldDB" id="C3Y8C5"/>
<accession>C3Y8C5</accession>
<evidence type="ECO:0008006" key="3">
    <source>
        <dbReference type="Google" id="ProtNLM"/>
    </source>
</evidence>